<proteinExistence type="predicted"/>
<dbReference type="RefSeq" id="WP_011309734.1">
    <property type="nucleotide sequence ID" value="NZ_AP024514.1"/>
</dbReference>
<dbReference type="Proteomes" id="UP000233649">
    <property type="component" value="Unassembled WGS sequence"/>
</dbReference>
<dbReference type="InterPro" id="IPR036390">
    <property type="entry name" value="WH_DNA-bd_sf"/>
</dbReference>
<organism evidence="2 4">
    <name type="scientific">Dehalococcoides mccartyi</name>
    <dbReference type="NCBI Taxonomy" id="61435"/>
    <lineage>
        <taxon>Bacteria</taxon>
        <taxon>Bacillati</taxon>
        <taxon>Chloroflexota</taxon>
        <taxon>Dehalococcoidia</taxon>
        <taxon>Dehalococcoidales</taxon>
        <taxon>Dehalococcoidaceae</taxon>
        <taxon>Dehalococcoides</taxon>
    </lineage>
</organism>
<feature type="domain" description="ArnR1-like winged helix-turn-helix" evidence="1">
    <location>
        <begin position="6"/>
        <end position="81"/>
    </location>
</feature>
<dbReference type="AlphaFoldDB" id="A0A142VBP4"/>
<dbReference type="InterPro" id="IPR038723">
    <property type="entry name" value="ArnR1-like_HTH"/>
</dbReference>
<evidence type="ECO:0000313" key="3">
    <source>
        <dbReference type="EMBL" id="PKH45258.1"/>
    </source>
</evidence>
<dbReference type="InterPro" id="IPR036388">
    <property type="entry name" value="WH-like_DNA-bd_sf"/>
</dbReference>
<reference evidence="3 5" key="2">
    <citation type="journal article" date="2017" name="FEMS Microbiol. Ecol.">
        <title>Reconstructed genomes of novel Dehalococcoides mccartyi strains from 1,2,3,4-tetrachlorodibenzo-p-dioxin-dechlorinating enrichment cultures reveal divergent reductive dehalogenase gene profiles.</title>
        <authorList>
            <person name="Dam H.T."/>
            <person name="Vollmers J."/>
            <person name="Kaster A.K."/>
            <person name="Haggblom M.M."/>
        </authorList>
    </citation>
    <scope>NUCLEOTIDE SEQUENCE [LARGE SCALE GENOMIC DNA]</scope>
    <source>
        <strain evidence="3 5">H1-3-2.001</strain>
    </source>
</reference>
<gene>
    <name evidence="3" type="ORF">CVH13_01580</name>
    <name evidence="2" type="ORF">Dm11a5_1205</name>
</gene>
<evidence type="ECO:0000313" key="5">
    <source>
        <dbReference type="Proteomes" id="UP000233649"/>
    </source>
</evidence>
<dbReference type="Pfam" id="PF14947">
    <property type="entry name" value="HTH_45"/>
    <property type="match status" value="1"/>
</dbReference>
<name>A0A142VBP4_9CHLR</name>
<reference evidence="2 4" key="1">
    <citation type="submission" date="2015-03" db="EMBL/GenBank/DDBJ databases">
        <title>Genomic characterization of Dehalococcoides mccartyi strain 11a5, an unusal plasmid-containing chloroethene dechlorinator.</title>
        <authorList>
            <person name="Zhao S."/>
            <person name="Ding C."/>
            <person name="He J."/>
        </authorList>
    </citation>
    <scope>NUCLEOTIDE SEQUENCE [LARGE SCALE GENOMIC DNA]</scope>
    <source>
        <strain evidence="2 4">11a5</strain>
    </source>
</reference>
<dbReference type="SUPFAM" id="SSF46785">
    <property type="entry name" value="Winged helix' DNA-binding domain"/>
    <property type="match status" value="1"/>
</dbReference>
<dbReference type="Proteomes" id="UP000076394">
    <property type="component" value="Chromosome"/>
</dbReference>
<dbReference type="EMBL" id="CP011127">
    <property type="protein sequence ID" value="AMU87031.1"/>
    <property type="molecule type" value="Genomic_DNA"/>
</dbReference>
<dbReference type="EMBL" id="PHFD01000360">
    <property type="protein sequence ID" value="PKH45258.1"/>
    <property type="molecule type" value="Genomic_DNA"/>
</dbReference>
<evidence type="ECO:0000313" key="4">
    <source>
        <dbReference type="Proteomes" id="UP000076394"/>
    </source>
</evidence>
<protein>
    <recommendedName>
        <fullName evidence="1">ArnR1-like winged helix-turn-helix domain-containing protein</fullName>
    </recommendedName>
</protein>
<dbReference type="OrthoDB" id="162573at2"/>
<accession>A0A142VBP4</accession>
<dbReference type="Gene3D" id="1.10.10.10">
    <property type="entry name" value="Winged helix-like DNA-binding domain superfamily/Winged helix DNA-binding domain"/>
    <property type="match status" value="1"/>
</dbReference>
<dbReference type="PATRIC" id="fig|61435.6.peg.648"/>
<evidence type="ECO:0000313" key="2">
    <source>
        <dbReference type="EMBL" id="AMU87031.1"/>
    </source>
</evidence>
<sequence>MRLDRRRSSIEIIADMLRLGEAGKTEIMYSVNMSYFQLQKYLNFMLERELIDRVQLGNPSVTYRVTAKGLELLRSIDNILDTLDLKDNEQDEA</sequence>
<evidence type="ECO:0000259" key="1">
    <source>
        <dbReference type="Pfam" id="PF14947"/>
    </source>
</evidence>
<dbReference type="OMA" id="EESSPMG"/>